<organism evidence="7 8">
    <name type="scientific">Exophiala sideris</name>
    <dbReference type="NCBI Taxonomy" id="1016849"/>
    <lineage>
        <taxon>Eukaryota</taxon>
        <taxon>Fungi</taxon>
        <taxon>Dikarya</taxon>
        <taxon>Ascomycota</taxon>
        <taxon>Pezizomycotina</taxon>
        <taxon>Eurotiomycetes</taxon>
        <taxon>Chaetothyriomycetidae</taxon>
        <taxon>Chaetothyriales</taxon>
        <taxon>Herpotrichiellaceae</taxon>
        <taxon>Exophiala</taxon>
    </lineage>
</organism>
<dbReference type="Pfam" id="PF00043">
    <property type="entry name" value="GST_C"/>
    <property type="match status" value="1"/>
</dbReference>
<dbReference type="PROSITE" id="PS50404">
    <property type="entry name" value="GST_NTER"/>
    <property type="match status" value="1"/>
</dbReference>
<sequence length="214" mass="24450">MVNRVLGNVFSTRTQRVLFVLEELGVQYDFQSLDFAKAEHHASEYVSEFHPFARLPAFQDEKVKIFESRAISRYLAGKYSGSLTPPTDLVEAAYYDQAASVEHSYFEPPIEKLGFELVFKKQLGLGEADDQVVGYQTKLLLAALDYYESLLSKQEYLAGNTFSLIDIYNVPWVSFLEQRINFGKEIAARKKVAAWWAKVSGRPAWRKVLGRLPH</sequence>
<dbReference type="Pfam" id="PF02798">
    <property type="entry name" value="GST_N"/>
    <property type="match status" value="1"/>
</dbReference>
<comment type="catalytic activity">
    <reaction evidence="3">
        <text>RX + glutathione = an S-substituted glutathione + a halide anion + H(+)</text>
        <dbReference type="Rhea" id="RHEA:16437"/>
        <dbReference type="ChEBI" id="CHEBI:15378"/>
        <dbReference type="ChEBI" id="CHEBI:16042"/>
        <dbReference type="ChEBI" id="CHEBI:17792"/>
        <dbReference type="ChEBI" id="CHEBI:57925"/>
        <dbReference type="ChEBI" id="CHEBI:90779"/>
        <dbReference type="EC" id="2.5.1.18"/>
    </reaction>
</comment>
<dbReference type="EC" id="2.5.1.18" evidence="1"/>
<evidence type="ECO:0000313" key="7">
    <source>
        <dbReference type="EMBL" id="KAK5054929.1"/>
    </source>
</evidence>
<dbReference type="SFLD" id="SFLDS00019">
    <property type="entry name" value="Glutathione_Transferase_(cytos"/>
    <property type="match status" value="1"/>
</dbReference>
<keyword evidence="2" id="KW-0808">Transferase</keyword>
<evidence type="ECO:0000259" key="5">
    <source>
        <dbReference type="PROSITE" id="PS50404"/>
    </source>
</evidence>
<evidence type="ECO:0000313" key="8">
    <source>
        <dbReference type="Proteomes" id="UP001345691"/>
    </source>
</evidence>
<dbReference type="InterPro" id="IPR040079">
    <property type="entry name" value="Glutathione_S-Trfase"/>
</dbReference>
<dbReference type="SFLD" id="SFLDG00358">
    <property type="entry name" value="Main_(cytGST)"/>
    <property type="match status" value="1"/>
</dbReference>
<feature type="domain" description="GST C-terminal" evidence="6">
    <location>
        <begin position="88"/>
        <end position="214"/>
    </location>
</feature>
<dbReference type="InterPro" id="IPR004046">
    <property type="entry name" value="GST_C"/>
</dbReference>
<dbReference type="InterPro" id="IPR004045">
    <property type="entry name" value="Glutathione_S-Trfase_N"/>
</dbReference>
<protein>
    <recommendedName>
        <fullName evidence="1">glutathione transferase</fullName>
        <ecNumber evidence="1">2.5.1.18</ecNumber>
    </recommendedName>
</protein>
<feature type="domain" description="GST N-terminal" evidence="5">
    <location>
        <begin position="1"/>
        <end position="83"/>
    </location>
</feature>
<dbReference type="Proteomes" id="UP001345691">
    <property type="component" value="Unassembled WGS sequence"/>
</dbReference>
<dbReference type="SUPFAM" id="SSF47616">
    <property type="entry name" value="GST C-terminal domain-like"/>
    <property type="match status" value="1"/>
</dbReference>
<evidence type="ECO:0000256" key="4">
    <source>
        <dbReference type="RuleBase" id="RU003494"/>
    </source>
</evidence>
<keyword evidence="8" id="KW-1185">Reference proteome</keyword>
<name>A0ABR0J362_9EURO</name>
<comment type="similarity">
    <text evidence="4">Belongs to the GST superfamily.</text>
</comment>
<gene>
    <name evidence="7" type="ORF">LTR69_008497</name>
</gene>
<dbReference type="PANTHER" id="PTHR43900">
    <property type="entry name" value="GLUTATHIONE S-TRANSFERASE RHO"/>
    <property type="match status" value="1"/>
</dbReference>
<dbReference type="InterPro" id="IPR036249">
    <property type="entry name" value="Thioredoxin-like_sf"/>
</dbReference>
<dbReference type="EMBL" id="JAVRRF010000021">
    <property type="protein sequence ID" value="KAK5054929.1"/>
    <property type="molecule type" value="Genomic_DNA"/>
</dbReference>
<dbReference type="PROSITE" id="PS50405">
    <property type="entry name" value="GST_CTER"/>
    <property type="match status" value="1"/>
</dbReference>
<evidence type="ECO:0000256" key="2">
    <source>
        <dbReference type="ARBA" id="ARBA00022679"/>
    </source>
</evidence>
<reference evidence="7 8" key="1">
    <citation type="submission" date="2023-08" db="EMBL/GenBank/DDBJ databases">
        <title>Black Yeasts Isolated from many extreme environments.</title>
        <authorList>
            <person name="Coleine C."/>
            <person name="Stajich J.E."/>
            <person name="Selbmann L."/>
        </authorList>
    </citation>
    <scope>NUCLEOTIDE SEQUENCE [LARGE SCALE GENOMIC DNA]</scope>
    <source>
        <strain evidence="7 8">CCFEE 6328</strain>
    </source>
</reference>
<evidence type="ECO:0000259" key="6">
    <source>
        <dbReference type="PROSITE" id="PS50405"/>
    </source>
</evidence>
<comment type="caution">
    <text evidence="7">The sequence shown here is derived from an EMBL/GenBank/DDBJ whole genome shotgun (WGS) entry which is preliminary data.</text>
</comment>
<dbReference type="InterPro" id="IPR010987">
    <property type="entry name" value="Glutathione-S-Trfase_C-like"/>
</dbReference>
<dbReference type="Gene3D" id="1.20.1050.10">
    <property type="match status" value="1"/>
</dbReference>
<accession>A0ABR0J362</accession>
<dbReference type="SUPFAM" id="SSF52833">
    <property type="entry name" value="Thioredoxin-like"/>
    <property type="match status" value="1"/>
</dbReference>
<dbReference type="InterPro" id="IPR036282">
    <property type="entry name" value="Glutathione-S-Trfase_C_sf"/>
</dbReference>
<dbReference type="Gene3D" id="3.40.30.10">
    <property type="entry name" value="Glutaredoxin"/>
    <property type="match status" value="1"/>
</dbReference>
<dbReference type="PANTHER" id="PTHR43900:SF3">
    <property type="entry name" value="GLUTATHIONE S-TRANSFERASE RHO"/>
    <property type="match status" value="1"/>
</dbReference>
<proteinExistence type="inferred from homology"/>
<evidence type="ECO:0000256" key="3">
    <source>
        <dbReference type="ARBA" id="ARBA00047960"/>
    </source>
</evidence>
<evidence type="ECO:0000256" key="1">
    <source>
        <dbReference type="ARBA" id="ARBA00012452"/>
    </source>
</evidence>